<dbReference type="InterPro" id="IPR016024">
    <property type="entry name" value="ARM-type_fold"/>
</dbReference>
<dbReference type="RefSeq" id="WP_189621924.1">
    <property type="nucleotide sequence ID" value="NZ_BMZU01000002.1"/>
</dbReference>
<comment type="caution">
    <text evidence="1">The sequence shown here is derived from an EMBL/GenBank/DDBJ whole genome shotgun (WGS) entry which is preliminary data.</text>
</comment>
<dbReference type="InterPro" id="IPR011989">
    <property type="entry name" value="ARM-like"/>
</dbReference>
<name>A0A2M9D2M0_9MICO</name>
<dbReference type="EMBL" id="PGFH01000002">
    <property type="protein sequence ID" value="PJJ78426.1"/>
    <property type="molecule type" value="Genomic_DNA"/>
</dbReference>
<accession>A0A2M9D2M0</accession>
<keyword evidence="2" id="KW-1185">Reference proteome</keyword>
<evidence type="ECO:0008006" key="3">
    <source>
        <dbReference type="Google" id="ProtNLM"/>
    </source>
</evidence>
<dbReference type="Proteomes" id="UP000231742">
    <property type="component" value="Unassembled WGS sequence"/>
</dbReference>
<organism evidence="1 2">
    <name type="scientific">Salinibacterium amurskyense</name>
    <dbReference type="NCBI Taxonomy" id="205941"/>
    <lineage>
        <taxon>Bacteria</taxon>
        <taxon>Bacillati</taxon>
        <taxon>Actinomycetota</taxon>
        <taxon>Actinomycetes</taxon>
        <taxon>Micrococcales</taxon>
        <taxon>Microbacteriaceae</taxon>
        <taxon>Salinibacterium</taxon>
    </lineage>
</organism>
<gene>
    <name evidence="1" type="ORF">CLV85_1996</name>
</gene>
<reference evidence="1 2" key="1">
    <citation type="submission" date="2017-11" db="EMBL/GenBank/DDBJ databases">
        <title>Genomic Encyclopedia of Archaeal and Bacterial Type Strains, Phase II (KMG-II): From Individual Species to Whole Genera.</title>
        <authorList>
            <person name="Goeker M."/>
        </authorList>
    </citation>
    <scope>NUCLEOTIDE SEQUENCE [LARGE SCALE GENOMIC DNA]</scope>
    <source>
        <strain evidence="1 2">DSM 16400</strain>
    </source>
</reference>
<dbReference type="SUPFAM" id="SSF48371">
    <property type="entry name" value="ARM repeat"/>
    <property type="match status" value="1"/>
</dbReference>
<dbReference type="Gene3D" id="1.25.10.10">
    <property type="entry name" value="Leucine-rich Repeat Variant"/>
    <property type="match status" value="1"/>
</dbReference>
<protein>
    <recommendedName>
        <fullName evidence="3">HEAT repeat protein</fullName>
    </recommendedName>
</protein>
<sequence>MDAADRLSTALTAALPSQRLQAAMSAGTHPRDEFVRVLLERCAIEPDLNVRETLTWALMRHPVAVTVPLLVAETRSGTAQARSQALHTLSKIGDPAGWEAITPEVLNDSNETVARTAWRVATVLVPEGRETELAALLVPHLGHGERDAKMSLSRSLVTLGDHAATLLDEIVENGSADARLHAMTTVLLRESPDDGYEAALFDAELRLLLADAAAGESGEPDDSTQT</sequence>
<dbReference type="AlphaFoldDB" id="A0A2M9D2M0"/>
<evidence type="ECO:0000313" key="1">
    <source>
        <dbReference type="EMBL" id="PJJ78426.1"/>
    </source>
</evidence>
<evidence type="ECO:0000313" key="2">
    <source>
        <dbReference type="Proteomes" id="UP000231742"/>
    </source>
</evidence>
<proteinExistence type="predicted"/>